<dbReference type="EMBL" id="LXQA010643069">
    <property type="protein sequence ID" value="MCI63762.1"/>
    <property type="molecule type" value="Genomic_DNA"/>
</dbReference>
<evidence type="ECO:0000313" key="2">
    <source>
        <dbReference type="Proteomes" id="UP000265520"/>
    </source>
</evidence>
<sequence>MQNLKKVAQLPGNDRREVLRILEKEVRKCSGRNRIHKASVMVNQD</sequence>
<reference evidence="1 2" key="1">
    <citation type="journal article" date="2018" name="Front. Plant Sci.">
        <title>Red Clover (Trifolium pratense) and Zigzag Clover (T. medium) - A Picture of Genomic Similarities and Differences.</title>
        <authorList>
            <person name="Dluhosova J."/>
            <person name="Istvanek J."/>
            <person name="Nedelnik J."/>
            <person name="Repkova J."/>
        </authorList>
    </citation>
    <scope>NUCLEOTIDE SEQUENCE [LARGE SCALE GENOMIC DNA]</scope>
    <source>
        <strain evidence="2">cv. 10/8</strain>
        <tissue evidence="1">Leaf</tissue>
    </source>
</reference>
<comment type="caution">
    <text evidence="1">The sequence shown here is derived from an EMBL/GenBank/DDBJ whole genome shotgun (WGS) entry which is preliminary data.</text>
</comment>
<accession>A0A392TRV0</accession>
<keyword evidence="2" id="KW-1185">Reference proteome</keyword>
<organism evidence="1 2">
    <name type="scientific">Trifolium medium</name>
    <dbReference type="NCBI Taxonomy" id="97028"/>
    <lineage>
        <taxon>Eukaryota</taxon>
        <taxon>Viridiplantae</taxon>
        <taxon>Streptophyta</taxon>
        <taxon>Embryophyta</taxon>
        <taxon>Tracheophyta</taxon>
        <taxon>Spermatophyta</taxon>
        <taxon>Magnoliopsida</taxon>
        <taxon>eudicotyledons</taxon>
        <taxon>Gunneridae</taxon>
        <taxon>Pentapetalae</taxon>
        <taxon>rosids</taxon>
        <taxon>fabids</taxon>
        <taxon>Fabales</taxon>
        <taxon>Fabaceae</taxon>
        <taxon>Papilionoideae</taxon>
        <taxon>50 kb inversion clade</taxon>
        <taxon>NPAAA clade</taxon>
        <taxon>Hologalegina</taxon>
        <taxon>IRL clade</taxon>
        <taxon>Trifolieae</taxon>
        <taxon>Trifolium</taxon>
    </lineage>
</organism>
<evidence type="ECO:0000313" key="1">
    <source>
        <dbReference type="EMBL" id="MCI63762.1"/>
    </source>
</evidence>
<name>A0A392TRV0_9FABA</name>
<feature type="non-terminal residue" evidence="1">
    <location>
        <position position="45"/>
    </location>
</feature>
<dbReference type="Proteomes" id="UP000265520">
    <property type="component" value="Unassembled WGS sequence"/>
</dbReference>
<proteinExistence type="predicted"/>
<dbReference type="AlphaFoldDB" id="A0A392TRV0"/>
<protein>
    <submittedName>
        <fullName evidence="1">Uncharacterized protein</fullName>
    </submittedName>
</protein>